<dbReference type="AlphaFoldDB" id="A0A8B2NPM0"/>
<dbReference type="InterPro" id="IPR027417">
    <property type="entry name" value="P-loop_NTPase"/>
</dbReference>
<reference evidence="2 3" key="1">
    <citation type="submission" date="2018-05" db="EMBL/GenBank/DDBJ databases">
        <title>Acuticoccus sediminis sp. nov., isolated from deep-sea sediment of Indian Ocean.</title>
        <authorList>
            <person name="Liu X."/>
            <person name="Lai Q."/>
            <person name="Du Y."/>
            <person name="Sun F."/>
            <person name="Zhang X."/>
            <person name="Wang S."/>
            <person name="Shao Z."/>
        </authorList>
    </citation>
    <scope>NUCLEOTIDE SEQUENCE [LARGE SCALE GENOMIC DNA]</scope>
    <source>
        <strain evidence="2 3">PTG4-2</strain>
    </source>
</reference>
<proteinExistence type="predicted"/>
<accession>A0A8B2NPM0</accession>
<evidence type="ECO:0000313" key="2">
    <source>
        <dbReference type="EMBL" id="RAH96740.1"/>
    </source>
</evidence>
<organism evidence="2 3">
    <name type="scientific">Acuticoccus sediminis</name>
    <dbReference type="NCBI Taxonomy" id="2184697"/>
    <lineage>
        <taxon>Bacteria</taxon>
        <taxon>Pseudomonadati</taxon>
        <taxon>Pseudomonadota</taxon>
        <taxon>Alphaproteobacteria</taxon>
        <taxon>Hyphomicrobiales</taxon>
        <taxon>Amorphaceae</taxon>
        <taxon>Acuticoccus</taxon>
    </lineage>
</organism>
<dbReference type="PANTHER" id="PTHR13696">
    <property type="entry name" value="P-LOOP CONTAINING NUCLEOSIDE TRIPHOSPHATE HYDROLASE"/>
    <property type="match status" value="1"/>
</dbReference>
<dbReference type="Gene3D" id="3.40.50.300">
    <property type="entry name" value="P-loop containing nucleotide triphosphate hydrolases"/>
    <property type="match status" value="1"/>
</dbReference>
<dbReference type="InterPro" id="IPR009744">
    <property type="entry name" value="VirC1"/>
</dbReference>
<dbReference type="EMBL" id="QHHQ01000011">
    <property type="protein sequence ID" value="RAH96740.1"/>
    <property type="molecule type" value="Genomic_DNA"/>
</dbReference>
<name>A0A8B2NPM0_9HYPH</name>
<comment type="caution">
    <text evidence="2">The sequence shown here is derived from an EMBL/GenBank/DDBJ whole genome shotgun (WGS) entry which is preliminary data.</text>
</comment>
<dbReference type="InterPro" id="IPR050678">
    <property type="entry name" value="DNA_Partitioning_ATPase"/>
</dbReference>
<sequence>MSMTQRRRPVISFATSKGGSGKSTCCIVLAGVLADQGGRVAIIDTDPTQTVYRWAQKDGRPKGIEVYSATSEDELLDAIDDASPKNHVILIDVEGRASVVGNMAMGKSSLVIVPVQPSEPDGHEAAKTIRAIKTAARAHERDIKFAAVMNRIAGAIRSNTYKDVVQQFASGGVPIAAHLVDREAYRRIFMEGGTIFTLESNSKSQVAQLKKARAEAYVFGEQIGRMVGLVDGGGGQAADETIAEAAVDTFRRAAMASLDTEDGEGETLDDLATSTMRDLETEASR</sequence>
<keyword evidence="3" id="KW-1185">Reference proteome</keyword>
<feature type="region of interest" description="Disordered" evidence="1">
    <location>
        <begin position="259"/>
        <end position="285"/>
    </location>
</feature>
<protein>
    <recommendedName>
        <fullName evidence="4">Chromosome partitioning protein</fullName>
    </recommendedName>
</protein>
<dbReference type="SUPFAM" id="SSF52540">
    <property type="entry name" value="P-loop containing nucleoside triphosphate hydrolases"/>
    <property type="match status" value="1"/>
</dbReference>
<dbReference type="PANTHER" id="PTHR13696:SF96">
    <property type="entry name" value="COBQ_COBB_MIND_PARA NUCLEOTIDE BINDING DOMAIN-CONTAINING PROTEIN"/>
    <property type="match status" value="1"/>
</dbReference>
<gene>
    <name evidence="2" type="ORF">DLJ53_31240</name>
</gene>
<dbReference type="Proteomes" id="UP000249590">
    <property type="component" value="Unassembled WGS sequence"/>
</dbReference>
<dbReference type="CDD" id="cd02042">
    <property type="entry name" value="ParAB_family"/>
    <property type="match status" value="1"/>
</dbReference>
<evidence type="ECO:0000313" key="3">
    <source>
        <dbReference type="Proteomes" id="UP000249590"/>
    </source>
</evidence>
<evidence type="ECO:0008006" key="4">
    <source>
        <dbReference type="Google" id="ProtNLM"/>
    </source>
</evidence>
<evidence type="ECO:0000256" key="1">
    <source>
        <dbReference type="SAM" id="MobiDB-lite"/>
    </source>
</evidence>
<feature type="compositionally biased region" description="Acidic residues" evidence="1">
    <location>
        <begin position="259"/>
        <end position="269"/>
    </location>
</feature>
<dbReference type="Pfam" id="PF07015">
    <property type="entry name" value="VirC1"/>
    <property type="match status" value="1"/>
</dbReference>